<feature type="domain" description="C2H2-type" evidence="9">
    <location>
        <begin position="878"/>
        <end position="909"/>
    </location>
</feature>
<dbReference type="Gene3D" id="3.30.160.60">
    <property type="entry name" value="Classic Zinc Finger"/>
    <property type="match status" value="7"/>
</dbReference>
<evidence type="ECO:0000313" key="12">
    <source>
        <dbReference type="Proteomes" id="UP000549394"/>
    </source>
</evidence>
<dbReference type="FunFam" id="3.30.160.60:FF:000065">
    <property type="entry name" value="B-cell CLL/lymphoma 6, member B"/>
    <property type="match status" value="1"/>
</dbReference>
<evidence type="ECO:0000259" key="9">
    <source>
        <dbReference type="PROSITE" id="PS50157"/>
    </source>
</evidence>
<feature type="domain" description="C2H2-type" evidence="9">
    <location>
        <begin position="530"/>
        <end position="557"/>
    </location>
</feature>
<gene>
    <name evidence="11" type="ORF">DGYR_LOCUS2232</name>
</gene>
<dbReference type="GO" id="GO:0008270">
    <property type="term" value="F:zinc ion binding"/>
    <property type="evidence" value="ECO:0007669"/>
    <property type="project" value="UniProtKB-KW"/>
</dbReference>
<feature type="domain" description="C2H2-type" evidence="9">
    <location>
        <begin position="682"/>
        <end position="709"/>
    </location>
</feature>
<dbReference type="EMBL" id="CAJFCJ010000003">
    <property type="protein sequence ID" value="CAD5113201.1"/>
    <property type="molecule type" value="Genomic_DNA"/>
</dbReference>
<dbReference type="AlphaFoldDB" id="A0A7I8VAD7"/>
<keyword evidence="2" id="KW-0479">Metal-binding</keyword>
<evidence type="ECO:0000256" key="3">
    <source>
        <dbReference type="ARBA" id="ARBA00022737"/>
    </source>
</evidence>
<evidence type="ECO:0000256" key="8">
    <source>
        <dbReference type="SAM" id="MobiDB-lite"/>
    </source>
</evidence>
<dbReference type="PROSITE" id="PS50280">
    <property type="entry name" value="SET"/>
    <property type="match status" value="1"/>
</dbReference>
<feature type="domain" description="C2H2-type" evidence="9">
    <location>
        <begin position="412"/>
        <end position="439"/>
    </location>
</feature>
<dbReference type="SMART" id="SM00355">
    <property type="entry name" value="ZnF_C2H2"/>
    <property type="match status" value="12"/>
</dbReference>
<evidence type="ECO:0000256" key="4">
    <source>
        <dbReference type="ARBA" id="ARBA00022771"/>
    </source>
</evidence>
<dbReference type="PROSITE" id="PS00028">
    <property type="entry name" value="ZINC_FINGER_C2H2_1"/>
    <property type="match status" value="11"/>
</dbReference>
<dbReference type="InterPro" id="IPR001214">
    <property type="entry name" value="SET_dom"/>
</dbReference>
<keyword evidence="3" id="KW-0677">Repeat</keyword>
<dbReference type="PANTHER" id="PTHR24381">
    <property type="entry name" value="ZINC FINGER PROTEIN"/>
    <property type="match status" value="1"/>
</dbReference>
<dbReference type="GO" id="GO:0005634">
    <property type="term" value="C:nucleus"/>
    <property type="evidence" value="ECO:0007669"/>
    <property type="project" value="TreeGrafter"/>
</dbReference>
<keyword evidence="5" id="KW-0862">Zinc</keyword>
<dbReference type="InterPro" id="IPR046341">
    <property type="entry name" value="SET_dom_sf"/>
</dbReference>
<dbReference type="InterPro" id="IPR036236">
    <property type="entry name" value="Znf_C2H2_sf"/>
</dbReference>
<keyword evidence="12" id="KW-1185">Reference proteome</keyword>
<name>A0A7I8VAD7_9ANNE</name>
<protein>
    <submittedName>
        <fullName evidence="11">DgyrCDS2388</fullName>
    </submittedName>
</protein>
<dbReference type="Gene3D" id="2.170.270.10">
    <property type="entry name" value="SET domain"/>
    <property type="match status" value="1"/>
</dbReference>
<dbReference type="Pfam" id="PF21549">
    <property type="entry name" value="PRDM2_PR"/>
    <property type="match status" value="1"/>
</dbReference>
<evidence type="ECO:0000256" key="5">
    <source>
        <dbReference type="ARBA" id="ARBA00022833"/>
    </source>
</evidence>
<feature type="domain" description="C2H2-type" evidence="9">
    <location>
        <begin position="710"/>
        <end position="738"/>
    </location>
</feature>
<comment type="caution">
    <text evidence="11">The sequence shown here is derived from an EMBL/GenBank/DDBJ whole genome shotgun (WGS) entry which is preliminary data.</text>
</comment>
<feature type="region of interest" description="Disordered" evidence="8">
    <location>
        <begin position="723"/>
        <end position="763"/>
    </location>
</feature>
<feature type="domain" description="C2H2-type" evidence="9">
    <location>
        <begin position="626"/>
        <end position="649"/>
    </location>
</feature>
<evidence type="ECO:0000256" key="7">
    <source>
        <dbReference type="PROSITE-ProRule" id="PRU00042"/>
    </source>
</evidence>
<dbReference type="SUPFAM" id="SSF57667">
    <property type="entry name" value="beta-beta-alpha zinc fingers"/>
    <property type="match status" value="4"/>
</dbReference>
<dbReference type="Pfam" id="PF00096">
    <property type="entry name" value="zf-C2H2"/>
    <property type="match status" value="7"/>
</dbReference>
<feature type="compositionally biased region" description="Basic and acidic residues" evidence="8">
    <location>
        <begin position="724"/>
        <end position="737"/>
    </location>
</feature>
<dbReference type="Proteomes" id="UP000549394">
    <property type="component" value="Unassembled WGS sequence"/>
</dbReference>
<evidence type="ECO:0000256" key="6">
    <source>
        <dbReference type="ARBA" id="ARBA00023242"/>
    </source>
</evidence>
<feature type="domain" description="C2H2-type" evidence="9">
    <location>
        <begin position="567"/>
        <end position="594"/>
    </location>
</feature>
<reference evidence="11 12" key="1">
    <citation type="submission" date="2020-08" db="EMBL/GenBank/DDBJ databases">
        <authorList>
            <person name="Hejnol A."/>
        </authorList>
    </citation>
    <scope>NUCLEOTIDE SEQUENCE [LARGE SCALE GENOMIC DNA]</scope>
</reference>
<dbReference type="InterPro" id="IPR013087">
    <property type="entry name" value="Znf_C2H2_type"/>
</dbReference>
<feature type="domain" description="C2H2-type" evidence="9">
    <location>
        <begin position="654"/>
        <end position="677"/>
    </location>
</feature>
<proteinExistence type="predicted"/>
<feature type="domain" description="SET" evidence="10">
    <location>
        <begin position="275"/>
        <end position="386"/>
    </location>
</feature>
<keyword evidence="4 7" id="KW-0863">Zinc-finger</keyword>
<organism evidence="11 12">
    <name type="scientific">Dimorphilus gyrociliatus</name>
    <dbReference type="NCBI Taxonomy" id="2664684"/>
    <lineage>
        <taxon>Eukaryota</taxon>
        <taxon>Metazoa</taxon>
        <taxon>Spiralia</taxon>
        <taxon>Lophotrochozoa</taxon>
        <taxon>Annelida</taxon>
        <taxon>Polychaeta</taxon>
        <taxon>Polychaeta incertae sedis</taxon>
        <taxon>Dinophilidae</taxon>
        <taxon>Dimorphilus</taxon>
    </lineage>
</organism>
<dbReference type="GO" id="GO:0000981">
    <property type="term" value="F:DNA-binding transcription factor activity, RNA polymerase II-specific"/>
    <property type="evidence" value="ECO:0007669"/>
    <property type="project" value="TreeGrafter"/>
</dbReference>
<comment type="subcellular location">
    <subcellularLocation>
        <location evidence="1">Nucleus</location>
    </subcellularLocation>
</comment>
<accession>A0A7I8VAD7</accession>
<dbReference type="SUPFAM" id="SSF82199">
    <property type="entry name" value="SET domain"/>
    <property type="match status" value="1"/>
</dbReference>
<feature type="domain" description="C2H2-type" evidence="9">
    <location>
        <begin position="777"/>
        <end position="800"/>
    </location>
</feature>
<dbReference type="OrthoDB" id="3535323at2759"/>
<dbReference type="GO" id="GO:0000977">
    <property type="term" value="F:RNA polymerase II transcription regulatory region sequence-specific DNA binding"/>
    <property type="evidence" value="ECO:0007669"/>
    <property type="project" value="TreeGrafter"/>
</dbReference>
<keyword evidence="6" id="KW-0539">Nucleus</keyword>
<dbReference type="PROSITE" id="PS50157">
    <property type="entry name" value="ZINC_FINGER_C2H2_2"/>
    <property type="match status" value="11"/>
</dbReference>
<feature type="domain" description="C2H2-type" evidence="9">
    <location>
        <begin position="822"/>
        <end position="850"/>
    </location>
</feature>
<evidence type="ECO:0000256" key="2">
    <source>
        <dbReference type="ARBA" id="ARBA00022723"/>
    </source>
</evidence>
<evidence type="ECO:0000256" key="1">
    <source>
        <dbReference type="ARBA" id="ARBA00004123"/>
    </source>
</evidence>
<dbReference type="PANTHER" id="PTHR24381:SF393">
    <property type="entry name" value="CHROMATIN-LINKED ADAPTOR FOR MSL PROTEINS, ISOFORM B"/>
    <property type="match status" value="1"/>
</dbReference>
<sequence length="1023" mass="116630">MDEEENNGEPSSSDGWPSTTQYDQIMQITRSHYISSNQYENQAGPSTNFSVSDLNVSDQDYAVQFLIPNGESHILAPSTSNVSSRTYSDTSEASPLVHSLDRLVKSHGLDSFQNEPDTTQEDSQDHLSQIQAERIIAEAAISDSNAVVDSSSGVLDSTVSQSSPNIDACQPSTTLDASIDTTMKTPNSVVQARIIENSDLVITCQDSDIQSTERKAKRGVGMEDFDGYFRVMEYNVNQFWCQDCSKYYDEECLIHNILSVPDKPVDSKARATCPAQLCIGKIDGQEGVGLFAKKKILKRTRFGPFEAEYERESDGQGFILPIEDSETKNIVYIQATDESICNWMMFVRPATDHRHQNLMAYQHGGHIYYNALRDIDVREELRVWYAPPYAARWDFELLKVDHEGIAESDKKYKCFECSASFETPSKFEAHLSQHEAEEEREEARLKVSLKGKRGRNKDNDYIQANLKKRKSSIYLNRLSRDSVKRSLRRVQQRRVSCSVCNMAFDDTRILSIHATSHEEHPVESIDYENLTCPVCNKTFVSHGELVEHTTSHARVRLSMKKARFKPFTCSTCLKKFTTHERLEAHRKVHTGGDEVRPLTCSVCKRKLMNNSALACHMKTHSSDKFFDCPICDEKFDQVHNLKVHVKGHSVNGCYFCPKCPKKFTEYVHIRKHMKAVHGDKCFQCSQCPKSFPRADKLRLHMLVHSDKKEFMCDQCGRQFKRKDKLKDHTARIHNADRKPRHRIGTSQRRSNQQDDDSELQSCRANKVPPTEYQRYVYKCETCMLGFKRRGMLVNHLAKRHPQMSIEEVPELTYPILKTQRDYYCQYCDKTYKSSSKRKAHILKHHPGQELPPSGRHSTMDEGDNTFSTPVGNMTVTPHACNMCHKQYASRAKLFQHQRKDHPQHNLAPPLLKKKATKLPTDNQTQLVGQILVQDGTGGAGHTLLVPQHQFVFQNDQGTSDQLQLITFNGNDLLQQAVCEAISPDQRLNVLQLQQFGNENTITLKSGNEGTSTLTHFESQEDNL</sequence>
<evidence type="ECO:0000313" key="11">
    <source>
        <dbReference type="EMBL" id="CAD5113201.1"/>
    </source>
</evidence>
<feature type="domain" description="C2H2-type" evidence="9">
    <location>
        <begin position="598"/>
        <end position="625"/>
    </location>
</feature>
<evidence type="ECO:0000259" key="10">
    <source>
        <dbReference type="PROSITE" id="PS50280"/>
    </source>
</evidence>